<reference evidence="2 3" key="2">
    <citation type="journal article" date="2011" name="ISME J.">
        <title>RNA-seq reveals cooperative metabolic interactions between two termite-gut spirochete species in co-culture.</title>
        <authorList>
            <person name="Rosenthal A.Z."/>
            <person name="Matson E.G."/>
            <person name="Eldar A."/>
            <person name="Leadbetter J.R."/>
        </authorList>
    </citation>
    <scope>NUCLEOTIDE SEQUENCE [LARGE SCALE GENOMIC DNA]</scope>
    <source>
        <strain evidence="3">ATCC BAA-888 / DSM 13862 / ZAS-9</strain>
    </source>
</reference>
<dbReference type="SUPFAM" id="SSF51726">
    <property type="entry name" value="UROD/MetE-like"/>
    <property type="match status" value="1"/>
</dbReference>
<organism evidence="2 3">
    <name type="scientific">Leadbettera azotonutricia (strain ATCC BAA-888 / DSM 13862 / ZAS-9)</name>
    <name type="common">Treponema azotonutricium</name>
    <dbReference type="NCBI Taxonomy" id="545695"/>
    <lineage>
        <taxon>Bacteria</taxon>
        <taxon>Pseudomonadati</taxon>
        <taxon>Spirochaetota</taxon>
        <taxon>Spirochaetia</taxon>
        <taxon>Spirochaetales</taxon>
        <taxon>Breznakiellaceae</taxon>
        <taxon>Leadbettera</taxon>
    </lineage>
</organism>
<feature type="domain" description="Uroporphyrinogen decarboxylase (URO-D)" evidence="1">
    <location>
        <begin position="141"/>
        <end position="341"/>
    </location>
</feature>
<reference evidence="3" key="1">
    <citation type="submission" date="2009-12" db="EMBL/GenBank/DDBJ databases">
        <title>Complete sequence of Treponema azotonutricium strain ZAS-9.</title>
        <authorList>
            <person name="Tetu S.G."/>
            <person name="Matson E."/>
            <person name="Ren Q."/>
            <person name="Seshadri R."/>
            <person name="Elbourne L."/>
            <person name="Hassan K.A."/>
            <person name="Durkin A."/>
            <person name="Radune D."/>
            <person name="Mohamoud Y."/>
            <person name="Shay R."/>
            <person name="Jin S."/>
            <person name="Zhang X."/>
            <person name="Lucey K."/>
            <person name="Ballor N.R."/>
            <person name="Ottesen E."/>
            <person name="Rosenthal R."/>
            <person name="Allen A."/>
            <person name="Leadbetter J.R."/>
            <person name="Paulsen I.T."/>
        </authorList>
    </citation>
    <scope>NUCLEOTIDE SEQUENCE [LARGE SCALE GENOMIC DNA]</scope>
    <source>
        <strain evidence="3">ATCC BAA-888 / DSM 13862 / ZAS-9</strain>
    </source>
</reference>
<dbReference type="Pfam" id="PF01208">
    <property type="entry name" value="URO-D"/>
    <property type="match status" value="1"/>
</dbReference>
<name>F5YFA4_LEAAZ</name>
<dbReference type="InterPro" id="IPR052024">
    <property type="entry name" value="Methanogen_methyltrans"/>
</dbReference>
<evidence type="ECO:0000259" key="1">
    <source>
        <dbReference type="Pfam" id="PF01208"/>
    </source>
</evidence>
<dbReference type="InterPro" id="IPR038071">
    <property type="entry name" value="UROD/MetE-like_sf"/>
</dbReference>
<dbReference type="OrthoDB" id="9784351at2"/>
<evidence type="ECO:0000313" key="2">
    <source>
        <dbReference type="EMBL" id="AEF82667.1"/>
    </source>
</evidence>
<sequence>MNSPDFRNIVDAGLNKKSSHIPLYEHIVSPLIIEKLTGKKFADLLMGDFEDKKEFFRHYSGFFRDFGYDTVSFECCAGPAMPGSGSLGGHKAGVIKNRRDFDEYPWASIPDFYFEANGEIFKAFAETLPEGMKGIGGVGNGIFECVQDITGFQELCYIKADDEDLYKELFAKVGNMLTAIWSRFLKEFGDAFCVGRFGDDLGFKSNTLLEAADVKELILPQYKRIISLVHAAGKPFLLHSCGCIFNVMDDIIATGIDAKHSNEDVISPYSKWIDDYGGRIGNFGGLDMDVLCDSSSVDLVSYTTKVFKLCQAKGHGVAIGSGNSIPDYVSPERYSLMLETVCKLR</sequence>
<dbReference type="Proteomes" id="UP000009222">
    <property type="component" value="Chromosome"/>
</dbReference>
<dbReference type="Gene3D" id="3.20.20.210">
    <property type="match status" value="1"/>
</dbReference>
<accession>F5YFA4</accession>
<dbReference type="InterPro" id="IPR000257">
    <property type="entry name" value="Uroporphyrinogen_deCOase"/>
</dbReference>
<proteinExistence type="predicted"/>
<dbReference type="eggNOG" id="COG0407">
    <property type="taxonomic scope" value="Bacteria"/>
</dbReference>
<dbReference type="PANTHER" id="PTHR47099:SF1">
    <property type="entry name" value="METHYLCOBAMIDE:COM METHYLTRANSFERASE MTBA"/>
    <property type="match status" value="1"/>
</dbReference>
<dbReference type="PANTHER" id="PTHR47099">
    <property type="entry name" value="METHYLCOBAMIDE:COM METHYLTRANSFERASE MTBA"/>
    <property type="match status" value="1"/>
</dbReference>
<dbReference type="GO" id="GO:0006779">
    <property type="term" value="P:porphyrin-containing compound biosynthetic process"/>
    <property type="evidence" value="ECO:0007669"/>
    <property type="project" value="InterPro"/>
</dbReference>
<dbReference type="STRING" id="545695.TREAZ_1400"/>
<dbReference type="AlphaFoldDB" id="F5YFA4"/>
<dbReference type="InParanoid" id="F5YFA4"/>
<dbReference type="EMBL" id="CP001841">
    <property type="protein sequence ID" value="AEF82667.1"/>
    <property type="molecule type" value="Genomic_DNA"/>
</dbReference>
<protein>
    <recommendedName>
        <fullName evidence="1">Uroporphyrinogen decarboxylase (URO-D) domain-containing protein</fullName>
    </recommendedName>
</protein>
<dbReference type="KEGG" id="taz:TREAZ_1400"/>
<gene>
    <name evidence="2" type="ordered locus">TREAZ_1400</name>
</gene>
<evidence type="ECO:0000313" key="3">
    <source>
        <dbReference type="Proteomes" id="UP000009222"/>
    </source>
</evidence>
<dbReference type="GO" id="GO:0004853">
    <property type="term" value="F:uroporphyrinogen decarboxylase activity"/>
    <property type="evidence" value="ECO:0007669"/>
    <property type="project" value="InterPro"/>
</dbReference>
<dbReference type="RefSeq" id="WP_015710603.1">
    <property type="nucleotide sequence ID" value="NC_015577.1"/>
</dbReference>
<keyword evidence="3" id="KW-1185">Reference proteome</keyword>
<dbReference type="HOGENOM" id="CLU_787097_0_0_12"/>